<dbReference type="CDD" id="cd09236">
    <property type="entry name" value="V_AnPalA_UmRIM20_like"/>
    <property type="match status" value="1"/>
</dbReference>
<dbReference type="PROSITE" id="PS51180">
    <property type="entry name" value="BRO1"/>
    <property type="match status" value="1"/>
</dbReference>
<dbReference type="Gene3D" id="1.25.40.280">
    <property type="entry name" value="alix/aip1 like domains"/>
    <property type="match status" value="1"/>
</dbReference>
<feature type="region of interest" description="Disordered" evidence="3">
    <location>
        <begin position="739"/>
        <end position="835"/>
    </location>
</feature>
<feature type="coiled-coil region" evidence="2">
    <location>
        <begin position="554"/>
        <end position="605"/>
    </location>
</feature>
<dbReference type="CDD" id="cd09241">
    <property type="entry name" value="BRO1_ScRim20-like"/>
    <property type="match status" value="1"/>
</dbReference>
<dbReference type="OrthoDB" id="64867at2759"/>
<dbReference type="Pfam" id="PF13949">
    <property type="entry name" value="ALIX_LYPXL_bnd"/>
    <property type="match status" value="1"/>
</dbReference>
<dbReference type="GO" id="GO:0005768">
    <property type="term" value="C:endosome"/>
    <property type="evidence" value="ECO:0007669"/>
    <property type="project" value="TreeGrafter"/>
</dbReference>
<dbReference type="Gene3D" id="1.20.140.50">
    <property type="entry name" value="alix/aip1 like domains"/>
    <property type="match status" value="1"/>
</dbReference>
<keyword evidence="2" id="KW-0175">Coiled coil</keyword>
<dbReference type="SMART" id="SM01041">
    <property type="entry name" value="BRO1"/>
    <property type="match status" value="1"/>
</dbReference>
<evidence type="ECO:0000256" key="3">
    <source>
        <dbReference type="SAM" id="MobiDB-lite"/>
    </source>
</evidence>
<accession>A0A9N8JMJ7</accession>
<dbReference type="Pfam" id="PF03097">
    <property type="entry name" value="BRO1"/>
    <property type="match status" value="1"/>
</dbReference>
<evidence type="ECO:0000313" key="5">
    <source>
        <dbReference type="EMBL" id="CAD0088278.1"/>
    </source>
</evidence>
<dbReference type="InterPro" id="IPR025304">
    <property type="entry name" value="ALIX_V_dom"/>
</dbReference>
<dbReference type="InterPro" id="IPR038499">
    <property type="entry name" value="BRO1_sf"/>
</dbReference>
<organism evidence="5 6">
    <name type="scientific">Aureobasidium mustum</name>
    <dbReference type="NCBI Taxonomy" id="2773714"/>
    <lineage>
        <taxon>Eukaryota</taxon>
        <taxon>Fungi</taxon>
        <taxon>Dikarya</taxon>
        <taxon>Ascomycota</taxon>
        <taxon>Pezizomycotina</taxon>
        <taxon>Dothideomycetes</taxon>
        <taxon>Dothideomycetidae</taxon>
        <taxon>Dothideales</taxon>
        <taxon>Saccotheciaceae</taxon>
        <taxon>Aureobasidium</taxon>
    </lineage>
</organism>
<gene>
    <name evidence="5" type="ORF">AWRI4233_LOCUS1561</name>
</gene>
<dbReference type="InterPro" id="IPR004328">
    <property type="entry name" value="BRO1_dom"/>
</dbReference>
<protein>
    <recommendedName>
        <fullName evidence="4">BRO1 domain-containing protein</fullName>
    </recommendedName>
</protein>
<feature type="region of interest" description="Disordered" evidence="3">
    <location>
        <begin position="463"/>
        <end position="491"/>
    </location>
</feature>
<feature type="compositionally biased region" description="Polar residues" evidence="3">
    <location>
        <begin position="739"/>
        <end position="765"/>
    </location>
</feature>
<feature type="compositionally biased region" description="Low complexity" evidence="3">
    <location>
        <begin position="775"/>
        <end position="793"/>
    </location>
</feature>
<reference evidence="5" key="1">
    <citation type="submission" date="2020-06" db="EMBL/GenBank/DDBJ databases">
        <authorList>
            <person name="Onetto C."/>
        </authorList>
    </citation>
    <scope>NUCLEOTIDE SEQUENCE</scope>
</reference>
<dbReference type="AlphaFoldDB" id="A0A9N8JMJ7"/>
<evidence type="ECO:0000313" key="6">
    <source>
        <dbReference type="Proteomes" id="UP000714618"/>
    </source>
</evidence>
<feature type="domain" description="BRO1" evidence="4">
    <location>
        <begin position="5"/>
        <end position="398"/>
    </location>
</feature>
<keyword evidence="6" id="KW-1185">Reference proteome</keyword>
<dbReference type="Gene3D" id="1.20.120.560">
    <property type="entry name" value="alix/aip1 in complex with the ypdl late domain"/>
    <property type="match status" value="1"/>
</dbReference>
<name>A0A9N8JMJ7_9PEZI</name>
<dbReference type="PANTHER" id="PTHR23030">
    <property type="entry name" value="PCD6 INTERACTING PROTEIN-RELATED"/>
    <property type="match status" value="1"/>
</dbReference>
<evidence type="ECO:0000256" key="2">
    <source>
        <dbReference type="SAM" id="Coils"/>
    </source>
</evidence>
<sequence>MASSNILHLPFRRTHNVSIAEAIKRYISTKYDQHPDIFTNDLEQIDHLRHAAVHALEPHTSGVRKLQQYAAQLVWMGAKFPVDIGLEFIWYPALGYNTQRPISQDNIRFELANILFNLAAMYSQLAMSSNRSTSDGLKAACNYFCLSAGVISHLKTTVVPDMRTSPPEDMDTSTMESLEYLMLAQAQECFWQKAVKDGLKDASIAKLAAKVSDFYNEAGDWGIKSDSVSSEWIHHMNAKHHHFAAAAQYRAACDCLEKRKYGEEVARLRDSLKCADEALRETKYVNKAVQDDANGLRTRVAEDLKRAEKDNDMIYLLPVPPKSELKVLDRASMVTARVPKEVSEPLTMLGDHGELGKPLFSKLVPYSVHVAASIYVDRRDRLVNNTIVQELEELTVSIHDLLKSLGLPGSLQALEKPLGLPPSVASHAEEVRQMNGIYRLHSAMADTEKLKNSDRATYQEGVEMLRSESSEDDAARRKYGTDRWARPPSNEASRKLYAQVTEIDGYLKQAGNSDKLVQKKLKDNEALIRLLAGTDRDLEDYVPSSRRATMTTKVEREANNLRAVLNDIARFENRRKRKIENIRAKAKADDVNADLLREAARLEREYPMQTLEAIQFESFFDQRLEKYTADRNDINAERTEQDDLLERVQQANSSFTVARKGDTSTKDREQALQNLENAYLAYKEIISNLETGRKFYNDLASIVTRFRDDCRNFVYQRRAEASALENDVSTSMAQMSLQNANQTNLRQQKQQETLMNQQQPRTTPRTGVPLAAPLPTRANVAPPPVAATTSPTPGMWTPEMGIRFGGPSAAASSMVNNDGAPQKPTSRDNRWDPSTQNIQFRPESIYIRTGGGLRLCMEQLKPH</sequence>
<comment type="caution">
    <text evidence="5">The sequence shown here is derived from an EMBL/GenBank/DDBJ whole genome shotgun (WGS) entry which is preliminary data.</text>
</comment>
<evidence type="ECO:0000256" key="1">
    <source>
        <dbReference type="ARBA" id="ARBA00038154"/>
    </source>
</evidence>
<proteinExistence type="inferred from homology"/>
<dbReference type="PANTHER" id="PTHR23030:SF39">
    <property type="entry name" value="PROGRAMMED CELL DEATH 6-INTERACTING PROTEIN"/>
    <property type="match status" value="1"/>
</dbReference>
<comment type="similarity">
    <text evidence="1">Belongs to the palA/RIM20 family.</text>
</comment>
<dbReference type="Proteomes" id="UP000714618">
    <property type="component" value="Unassembled WGS sequence"/>
</dbReference>
<evidence type="ECO:0000259" key="4">
    <source>
        <dbReference type="PROSITE" id="PS51180"/>
    </source>
</evidence>
<feature type="compositionally biased region" description="Basic and acidic residues" evidence="3">
    <location>
        <begin position="463"/>
        <end position="485"/>
    </location>
</feature>
<dbReference type="EMBL" id="CAIJEO010000003">
    <property type="protein sequence ID" value="CAD0088278.1"/>
    <property type="molecule type" value="Genomic_DNA"/>
</dbReference>